<dbReference type="SUPFAM" id="SSF48179">
    <property type="entry name" value="6-phosphogluconate dehydrogenase C-terminal domain-like"/>
    <property type="match status" value="1"/>
</dbReference>
<comment type="similarity">
    <text evidence="2">Belongs to the 3-hydroxyacyl-CoA dehydrogenase family.</text>
</comment>
<gene>
    <name evidence="7" type="ORF">HNP84_007631</name>
</gene>
<dbReference type="InterPro" id="IPR013328">
    <property type="entry name" value="6PGD_dom2"/>
</dbReference>
<dbReference type="GO" id="GO:0070403">
    <property type="term" value="F:NAD+ binding"/>
    <property type="evidence" value="ECO:0007669"/>
    <property type="project" value="InterPro"/>
</dbReference>
<dbReference type="Gene3D" id="1.10.1040.10">
    <property type="entry name" value="N-(1-d-carboxylethyl)-l-norvaline Dehydrogenase, domain 2"/>
    <property type="match status" value="1"/>
</dbReference>
<dbReference type="Proteomes" id="UP000578449">
    <property type="component" value="Unassembled WGS sequence"/>
</dbReference>
<proteinExistence type="inferred from homology"/>
<dbReference type="SUPFAM" id="SSF51735">
    <property type="entry name" value="NAD(P)-binding Rossmann-fold domains"/>
    <property type="match status" value="1"/>
</dbReference>
<evidence type="ECO:0000256" key="4">
    <source>
        <dbReference type="PIRSR" id="PIRSR000105-1"/>
    </source>
</evidence>
<dbReference type="PANTHER" id="PTHR48075:SF5">
    <property type="entry name" value="3-HYDROXYBUTYRYL-COA DEHYDROGENASE"/>
    <property type="match status" value="1"/>
</dbReference>
<reference evidence="7 8" key="1">
    <citation type="submission" date="2020-08" db="EMBL/GenBank/DDBJ databases">
        <title>Genomic Encyclopedia of Type Strains, Phase IV (KMG-IV): sequencing the most valuable type-strain genomes for metagenomic binning, comparative biology and taxonomic classification.</title>
        <authorList>
            <person name="Goeker M."/>
        </authorList>
    </citation>
    <scope>NUCLEOTIDE SEQUENCE [LARGE SCALE GENOMIC DNA]</scope>
    <source>
        <strain evidence="7 8">DSM 45615</strain>
    </source>
</reference>
<dbReference type="GO" id="GO:0016616">
    <property type="term" value="F:oxidoreductase activity, acting on the CH-OH group of donors, NAD or NADP as acceptor"/>
    <property type="evidence" value="ECO:0007669"/>
    <property type="project" value="InterPro"/>
</dbReference>
<dbReference type="Pfam" id="PF02737">
    <property type="entry name" value="3HCDH_N"/>
    <property type="match status" value="1"/>
</dbReference>
<keyword evidence="3" id="KW-0560">Oxidoreductase</keyword>
<evidence type="ECO:0000256" key="1">
    <source>
        <dbReference type="ARBA" id="ARBA00005086"/>
    </source>
</evidence>
<name>A0A840PE40_9ACTN</name>
<feature type="domain" description="3-hydroxyacyl-CoA dehydrogenase NAD binding" evidence="6">
    <location>
        <begin position="3"/>
        <end position="178"/>
    </location>
</feature>
<feature type="domain" description="3-hydroxyacyl-CoA dehydrogenase C-terminal" evidence="5">
    <location>
        <begin position="184"/>
        <end position="250"/>
    </location>
</feature>
<evidence type="ECO:0000313" key="7">
    <source>
        <dbReference type="EMBL" id="MBB5137878.1"/>
    </source>
</evidence>
<dbReference type="PIRSF" id="PIRSF000105">
    <property type="entry name" value="HCDH"/>
    <property type="match status" value="1"/>
</dbReference>
<dbReference type="EMBL" id="JACHGN010000020">
    <property type="protein sequence ID" value="MBB5137878.1"/>
    <property type="molecule type" value="Genomic_DNA"/>
</dbReference>
<accession>A0A840PE40</accession>
<organism evidence="7 8">
    <name type="scientific">Thermocatellispora tengchongensis</name>
    <dbReference type="NCBI Taxonomy" id="1073253"/>
    <lineage>
        <taxon>Bacteria</taxon>
        <taxon>Bacillati</taxon>
        <taxon>Actinomycetota</taxon>
        <taxon>Actinomycetes</taxon>
        <taxon>Streptosporangiales</taxon>
        <taxon>Streptosporangiaceae</taxon>
        <taxon>Thermocatellispora</taxon>
    </lineage>
</organism>
<dbReference type="InterPro" id="IPR006176">
    <property type="entry name" value="3-OHacyl-CoA_DH_NAD-bd"/>
</dbReference>
<comment type="pathway">
    <text evidence="1">Lipid metabolism; butanoate metabolism.</text>
</comment>
<dbReference type="InterPro" id="IPR022694">
    <property type="entry name" value="3-OHacyl-CoA_DH"/>
</dbReference>
<dbReference type="PANTHER" id="PTHR48075">
    <property type="entry name" value="3-HYDROXYACYL-COA DEHYDROGENASE FAMILY PROTEIN"/>
    <property type="match status" value="1"/>
</dbReference>
<feature type="site" description="Important for catalytic activity" evidence="4">
    <location>
        <position position="137"/>
    </location>
</feature>
<comment type="caution">
    <text evidence="7">The sequence shown here is derived from an EMBL/GenBank/DDBJ whole genome shotgun (WGS) entry which is preliminary data.</text>
</comment>
<dbReference type="Gene3D" id="3.40.50.720">
    <property type="entry name" value="NAD(P)-binding Rossmann-like Domain"/>
    <property type="match status" value="1"/>
</dbReference>
<keyword evidence="8" id="KW-1185">Reference proteome</keyword>
<dbReference type="AlphaFoldDB" id="A0A840PE40"/>
<dbReference type="GO" id="GO:0006631">
    <property type="term" value="P:fatty acid metabolic process"/>
    <property type="evidence" value="ECO:0007669"/>
    <property type="project" value="InterPro"/>
</dbReference>
<evidence type="ECO:0000259" key="6">
    <source>
        <dbReference type="Pfam" id="PF02737"/>
    </source>
</evidence>
<dbReference type="Pfam" id="PF00725">
    <property type="entry name" value="3HCDH"/>
    <property type="match status" value="1"/>
</dbReference>
<dbReference type="InterPro" id="IPR006108">
    <property type="entry name" value="3HC_DH_C"/>
</dbReference>
<evidence type="ECO:0000259" key="5">
    <source>
        <dbReference type="Pfam" id="PF00725"/>
    </source>
</evidence>
<protein>
    <submittedName>
        <fullName evidence="7">3-hydroxyacyl-CoA dehydrogenase</fullName>
    </submittedName>
</protein>
<sequence>MRIALVGGGLMGAGWAAAFLAHGHRVVVTDTDPKAEPALRARLERAWPLLREVGDLATEADPDPDLLAFAPDIASAVTGADFVQESGPEDLGLKRSLFAEIDKAAPEGAVIASSSSGIPISEIQRGQARPERMVIGHPLNPPHLMPLVEVVGGEQTAEAAVTAAIQVYRSVGKRPLRLDRETPGHIVNRLQSALTREAVAIVLEGVGDARAVDDALTWGPGLRSALVGPLLNMHLAGGERGIEGFLAAFGTLTGDLPAGDPMARLIAGVHAEAAGRSIAEIEDERDRWVIRCRRLLAEFGR</sequence>
<dbReference type="InterPro" id="IPR008927">
    <property type="entry name" value="6-PGluconate_DH-like_C_sf"/>
</dbReference>
<dbReference type="RefSeq" id="WP_185054761.1">
    <property type="nucleotide sequence ID" value="NZ_BAABIX010000002.1"/>
</dbReference>
<dbReference type="InterPro" id="IPR036291">
    <property type="entry name" value="NAD(P)-bd_dom_sf"/>
</dbReference>
<evidence type="ECO:0000313" key="8">
    <source>
        <dbReference type="Proteomes" id="UP000578449"/>
    </source>
</evidence>
<evidence type="ECO:0000256" key="3">
    <source>
        <dbReference type="ARBA" id="ARBA00023002"/>
    </source>
</evidence>
<evidence type="ECO:0000256" key="2">
    <source>
        <dbReference type="ARBA" id="ARBA00009463"/>
    </source>
</evidence>